<gene>
    <name evidence="3" type="ORF">IRJ16_12310</name>
</gene>
<dbReference type="Proteomes" id="UP000622475">
    <property type="component" value="Unassembled WGS sequence"/>
</dbReference>
<dbReference type="AlphaFoldDB" id="A0A929KWW0"/>
<organism evidence="3 4">
    <name type="scientific">Mucilaginibacter myungsuensis</name>
    <dbReference type="NCBI Taxonomy" id="649104"/>
    <lineage>
        <taxon>Bacteria</taxon>
        <taxon>Pseudomonadati</taxon>
        <taxon>Bacteroidota</taxon>
        <taxon>Sphingobacteriia</taxon>
        <taxon>Sphingobacteriales</taxon>
        <taxon>Sphingobacteriaceae</taxon>
        <taxon>Mucilaginibacter</taxon>
    </lineage>
</organism>
<feature type="chain" id="PRO_5037716408" evidence="1">
    <location>
        <begin position="23"/>
        <end position="246"/>
    </location>
</feature>
<dbReference type="EMBL" id="JADFFL010000004">
    <property type="protein sequence ID" value="MBE9662667.1"/>
    <property type="molecule type" value="Genomic_DNA"/>
</dbReference>
<comment type="caution">
    <text evidence="3">The sequence shown here is derived from an EMBL/GenBank/DDBJ whole genome shotgun (WGS) entry which is preliminary data.</text>
</comment>
<name>A0A929KWW0_9SPHI</name>
<feature type="domain" description="Outer membrane protein beta-barrel" evidence="2">
    <location>
        <begin position="21"/>
        <end position="220"/>
    </location>
</feature>
<reference evidence="3" key="1">
    <citation type="submission" date="2020-10" db="EMBL/GenBank/DDBJ databases">
        <title>Mucilaginibacter mali sp. nov., isolated from rhizosphere soil of apple orchard.</title>
        <authorList>
            <person name="Lee J.-S."/>
            <person name="Kim H.S."/>
            <person name="Kim J.-S."/>
        </authorList>
    </citation>
    <scope>NUCLEOTIDE SEQUENCE</scope>
    <source>
        <strain evidence="3">KCTC 22746</strain>
    </source>
</reference>
<feature type="signal peptide" evidence="1">
    <location>
        <begin position="1"/>
        <end position="22"/>
    </location>
</feature>
<dbReference type="InterPro" id="IPR025665">
    <property type="entry name" value="Beta-barrel_OMP_2"/>
</dbReference>
<evidence type="ECO:0000256" key="1">
    <source>
        <dbReference type="SAM" id="SignalP"/>
    </source>
</evidence>
<proteinExistence type="predicted"/>
<dbReference type="RefSeq" id="WP_194111880.1">
    <property type="nucleotide sequence ID" value="NZ_JADFFL010000004.1"/>
</dbReference>
<evidence type="ECO:0000259" key="2">
    <source>
        <dbReference type="Pfam" id="PF13568"/>
    </source>
</evidence>
<protein>
    <submittedName>
        <fullName evidence="3">PorT family protein</fullName>
    </submittedName>
</protein>
<dbReference type="Pfam" id="PF13568">
    <property type="entry name" value="OMP_b-brl_2"/>
    <property type="match status" value="1"/>
</dbReference>
<accession>A0A929KWW0</accession>
<evidence type="ECO:0000313" key="3">
    <source>
        <dbReference type="EMBL" id="MBE9662667.1"/>
    </source>
</evidence>
<keyword evidence="4" id="KW-1185">Reference proteome</keyword>
<keyword evidence="1" id="KW-0732">Signal</keyword>
<sequence>MLLRSATCLTLLLSIWAVCAQAQNERPQFKFGAKAGINFSTFTDDIDLMDRPDQRYTGFSDIPRMSILLGVTADRQLSQRIMFGAELLYNSRGTKYREENTNIAPWFDDDGDEQRSYNYITYRFDYMELPLTIGYNFLPEKSNTILSAYTGIAPGLLINHKRKIDYDKNATDLQDQKLDMRYGKSVITNLLLGLKVMESKERLGAAFFDLRGSYTLSPVFTRNYSDAGRNLDTRMFTLSLAVGVRF</sequence>
<evidence type="ECO:0000313" key="4">
    <source>
        <dbReference type="Proteomes" id="UP000622475"/>
    </source>
</evidence>